<name>A0ABS0JZF8_9ACTN</name>
<gene>
    <name evidence="2" type="ORF">IW249_001586</name>
</gene>
<evidence type="ECO:0008006" key="4">
    <source>
        <dbReference type="Google" id="ProtNLM"/>
    </source>
</evidence>
<keyword evidence="3" id="KW-1185">Reference proteome</keyword>
<dbReference type="Gene3D" id="3.60.130.10">
    <property type="entry name" value="Clavaminate synthase-like"/>
    <property type="match status" value="1"/>
</dbReference>
<dbReference type="RefSeq" id="WP_196920161.1">
    <property type="nucleotide sequence ID" value="NZ_JADOTY010000001.1"/>
</dbReference>
<accession>A0ABS0JZF8</accession>
<evidence type="ECO:0000256" key="1">
    <source>
        <dbReference type="ARBA" id="ARBA00023002"/>
    </source>
</evidence>
<evidence type="ECO:0000313" key="3">
    <source>
        <dbReference type="Proteomes" id="UP000631791"/>
    </source>
</evidence>
<proteinExistence type="predicted"/>
<reference evidence="2 3" key="1">
    <citation type="submission" date="2020-11" db="EMBL/GenBank/DDBJ databases">
        <title>Sequencing the genomes of 1000 actinobacteria strains.</title>
        <authorList>
            <person name="Klenk H.-P."/>
        </authorList>
    </citation>
    <scope>NUCLEOTIDE SEQUENCE [LARGE SCALE GENOMIC DNA]</scope>
    <source>
        <strain evidence="2 3">DSM 101695</strain>
    </source>
</reference>
<organism evidence="2 3">
    <name type="scientific">Micromonospora vinacea</name>
    <dbReference type="NCBI Taxonomy" id="709878"/>
    <lineage>
        <taxon>Bacteria</taxon>
        <taxon>Bacillati</taxon>
        <taxon>Actinomycetota</taxon>
        <taxon>Actinomycetes</taxon>
        <taxon>Micromonosporales</taxon>
        <taxon>Micromonosporaceae</taxon>
        <taxon>Micromonospora</taxon>
    </lineage>
</organism>
<dbReference type="InterPro" id="IPR042098">
    <property type="entry name" value="TauD-like_sf"/>
</dbReference>
<keyword evidence="1" id="KW-0560">Oxidoreductase</keyword>
<evidence type="ECO:0000313" key="2">
    <source>
        <dbReference type="EMBL" id="MBG6101172.1"/>
    </source>
</evidence>
<dbReference type="Proteomes" id="UP000631791">
    <property type="component" value="Unassembled WGS sequence"/>
</dbReference>
<comment type="caution">
    <text evidence="2">The sequence shown here is derived from an EMBL/GenBank/DDBJ whole genome shotgun (WGS) entry which is preliminary data.</text>
</comment>
<sequence>MSGGKDRFLSAAFSYSGGWRYDPGCMAACDERARLTVDFLREALNDAYRHEWSGDQQLLLIDNRVALHGRAAVEKGDEHRLLQRVAFYTGEGK</sequence>
<protein>
    <recommendedName>
        <fullName evidence="4">Taurine catabolism dioxygenase TauD, TfdA family</fullName>
    </recommendedName>
</protein>
<dbReference type="SUPFAM" id="SSF51197">
    <property type="entry name" value="Clavaminate synthase-like"/>
    <property type="match status" value="1"/>
</dbReference>
<dbReference type="EMBL" id="JADOTY010000001">
    <property type="protein sequence ID" value="MBG6101172.1"/>
    <property type="molecule type" value="Genomic_DNA"/>
</dbReference>